<proteinExistence type="predicted"/>
<dbReference type="AlphaFoldDB" id="A0A9D2LYM2"/>
<keyword evidence="1" id="KW-0812">Transmembrane</keyword>
<evidence type="ECO:0000313" key="2">
    <source>
        <dbReference type="EMBL" id="HJB37633.1"/>
    </source>
</evidence>
<name>A0A9D2LYM2_9FIRM</name>
<reference evidence="2" key="1">
    <citation type="journal article" date="2021" name="PeerJ">
        <title>Extensive microbial diversity within the chicken gut microbiome revealed by metagenomics and culture.</title>
        <authorList>
            <person name="Gilroy R."/>
            <person name="Ravi A."/>
            <person name="Getino M."/>
            <person name="Pursley I."/>
            <person name="Horton D.L."/>
            <person name="Alikhan N.F."/>
            <person name="Baker D."/>
            <person name="Gharbi K."/>
            <person name="Hall N."/>
            <person name="Watson M."/>
            <person name="Adriaenssens E.M."/>
            <person name="Foster-Nyarko E."/>
            <person name="Jarju S."/>
            <person name="Secka A."/>
            <person name="Antonio M."/>
            <person name="Oren A."/>
            <person name="Chaudhuri R.R."/>
            <person name="La Ragione R."/>
            <person name="Hildebrand F."/>
            <person name="Pallen M.J."/>
        </authorList>
    </citation>
    <scope>NUCLEOTIDE SEQUENCE</scope>
    <source>
        <strain evidence="2">ChiBcolR8-3208</strain>
    </source>
</reference>
<sequence length="295" mass="32312">MKLVNVGNALKVTCVGFAAGVLLRVVQMLYFFDYDTDFYTDGGVMAWISLALPLATGLLASWMCFRSRRYFGPYVPWKNVMAGVTAVLSGAVLLLSGALQWMDLRLQLTAGGEYVALHGLFLGCCLLFGLVQLFLSVGFFTGKNSLEKARLLYLVGVLWGVAYLILVYVFYAKSSSFVENFFAVLGGVATLLCLFYLCKLFAGVDEEGAAKRAFVAGIFAVVLGLTYSLSNLALLLLGRTYTGEMPPAVQLASMVVQLFLLVFLVSFRKYSLRRTPKGGTEHPVARHSAKRFKVS</sequence>
<evidence type="ECO:0000256" key="1">
    <source>
        <dbReference type="SAM" id="Phobius"/>
    </source>
</evidence>
<gene>
    <name evidence="2" type="ORF">H9942_06145</name>
</gene>
<feature type="transmembrane region" description="Helical" evidence="1">
    <location>
        <begin position="248"/>
        <end position="267"/>
    </location>
</feature>
<keyword evidence="1" id="KW-1133">Transmembrane helix</keyword>
<feature type="transmembrane region" description="Helical" evidence="1">
    <location>
        <begin position="114"/>
        <end position="139"/>
    </location>
</feature>
<feature type="transmembrane region" description="Helical" evidence="1">
    <location>
        <begin position="77"/>
        <end position="102"/>
    </location>
</feature>
<accession>A0A9D2LYM2</accession>
<reference evidence="2" key="2">
    <citation type="submission" date="2021-04" db="EMBL/GenBank/DDBJ databases">
        <authorList>
            <person name="Gilroy R."/>
        </authorList>
    </citation>
    <scope>NUCLEOTIDE SEQUENCE</scope>
    <source>
        <strain evidence="2">ChiBcolR8-3208</strain>
    </source>
</reference>
<keyword evidence="1" id="KW-0472">Membrane</keyword>
<dbReference type="Proteomes" id="UP000824214">
    <property type="component" value="Unassembled WGS sequence"/>
</dbReference>
<feature type="transmembrane region" description="Helical" evidence="1">
    <location>
        <begin position="183"/>
        <end position="202"/>
    </location>
</feature>
<feature type="transmembrane region" description="Helical" evidence="1">
    <location>
        <begin position="214"/>
        <end position="236"/>
    </location>
</feature>
<feature type="transmembrane region" description="Helical" evidence="1">
    <location>
        <begin position="151"/>
        <end position="171"/>
    </location>
</feature>
<feature type="transmembrane region" description="Helical" evidence="1">
    <location>
        <begin position="44"/>
        <end position="65"/>
    </location>
</feature>
<dbReference type="EMBL" id="DWXZ01000129">
    <property type="protein sequence ID" value="HJB37633.1"/>
    <property type="molecule type" value="Genomic_DNA"/>
</dbReference>
<feature type="transmembrane region" description="Helical" evidence="1">
    <location>
        <begin position="12"/>
        <end position="32"/>
    </location>
</feature>
<comment type="caution">
    <text evidence="2">The sequence shown here is derived from an EMBL/GenBank/DDBJ whole genome shotgun (WGS) entry which is preliminary data.</text>
</comment>
<organism evidence="2 3">
    <name type="scientific">Candidatus Acutalibacter ornithocaccae</name>
    <dbReference type="NCBI Taxonomy" id="2838416"/>
    <lineage>
        <taxon>Bacteria</taxon>
        <taxon>Bacillati</taxon>
        <taxon>Bacillota</taxon>
        <taxon>Clostridia</taxon>
        <taxon>Eubacteriales</taxon>
        <taxon>Acutalibacteraceae</taxon>
        <taxon>Acutalibacter</taxon>
    </lineage>
</organism>
<protein>
    <submittedName>
        <fullName evidence="2">Uncharacterized protein</fullName>
    </submittedName>
</protein>
<evidence type="ECO:0000313" key="3">
    <source>
        <dbReference type="Proteomes" id="UP000824214"/>
    </source>
</evidence>